<reference evidence="5 6" key="1">
    <citation type="submission" date="2018-10" db="EMBL/GenBank/DDBJ databases">
        <title>Isolation from soil.</title>
        <authorList>
            <person name="Hu J."/>
        </authorList>
    </citation>
    <scope>NUCLEOTIDE SEQUENCE [LARGE SCALE GENOMIC DNA]</scope>
    <source>
        <strain evidence="5 6">NEAU-Ht49</strain>
    </source>
</reference>
<dbReference type="Pfam" id="PF02470">
    <property type="entry name" value="MlaD"/>
    <property type="match status" value="1"/>
</dbReference>
<dbReference type="PRINTS" id="PR01782">
    <property type="entry name" value="MCEVIRFACTOR"/>
</dbReference>
<dbReference type="InterPro" id="IPR052336">
    <property type="entry name" value="MlaD_Phospholipid_Transporter"/>
</dbReference>
<dbReference type="GO" id="GO:0005576">
    <property type="term" value="C:extracellular region"/>
    <property type="evidence" value="ECO:0007669"/>
    <property type="project" value="TreeGrafter"/>
</dbReference>
<name>A0A3M2MF96_9ACTN</name>
<dbReference type="InterPro" id="IPR003399">
    <property type="entry name" value="Mce/MlaD"/>
</dbReference>
<keyword evidence="2" id="KW-1133">Transmembrane helix</keyword>
<evidence type="ECO:0000256" key="1">
    <source>
        <dbReference type="SAM" id="MobiDB-lite"/>
    </source>
</evidence>
<sequence length="364" mass="39269">MRIPFRERNPVPIGLTAFAVIITALVLAMNLESIPFVVGGTTHTASFAEAAGLKPDEEVRIAGVKVGKVESLSLQGDHVKVTFRVNDGVRLGDQTRAEIKIKTLLGSHFLALDPRGSGRLGRNIPVERTATPFEVVPAISQLSQQISQIDHVQVAKSFNVLADTFKNSGPEVRASLQGLQRLSKTVASRDDQLHELAGKAKNVSQILADRNQDFAKLIQDGDKVLAAVQARRTVIHQLLVNTVALSEQVNALIRENRAQLRPMLDNLRNVTALLVRNQDNLDKIIKLFTPYARQFTDVTGTGRWFDSYIQNLLPIPASIQNPPSGATGQGGPSGNGQQGNGQQGNGQQGNGQSGGGKNPLPFLP</sequence>
<evidence type="ECO:0000259" key="4">
    <source>
        <dbReference type="Pfam" id="PF11887"/>
    </source>
</evidence>
<dbReference type="Proteomes" id="UP000282674">
    <property type="component" value="Unassembled WGS sequence"/>
</dbReference>
<feature type="domain" description="Mammalian cell entry C-terminal" evidence="4">
    <location>
        <begin position="121"/>
        <end position="302"/>
    </location>
</feature>
<feature type="domain" description="Mce/MlaD" evidence="3">
    <location>
        <begin position="40"/>
        <end position="114"/>
    </location>
</feature>
<dbReference type="Pfam" id="PF11887">
    <property type="entry name" value="Mce4_CUP1"/>
    <property type="match status" value="1"/>
</dbReference>
<gene>
    <name evidence="5" type="ORF">EBO15_01155</name>
</gene>
<organism evidence="5 6">
    <name type="scientific">Actinomadura harenae</name>
    <dbReference type="NCBI Taxonomy" id="2483351"/>
    <lineage>
        <taxon>Bacteria</taxon>
        <taxon>Bacillati</taxon>
        <taxon>Actinomycetota</taxon>
        <taxon>Actinomycetes</taxon>
        <taxon>Streptosporangiales</taxon>
        <taxon>Thermomonosporaceae</taxon>
        <taxon>Actinomadura</taxon>
    </lineage>
</organism>
<evidence type="ECO:0000256" key="2">
    <source>
        <dbReference type="SAM" id="Phobius"/>
    </source>
</evidence>
<protein>
    <submittedName>
        <fullName evidence="5">MCE family protein</fullName>
    </submittedName>
</protein>
<comment type="caution">
    <text evidence="5">The sequence shown here is derived from an EMBL/GenBank/DDBJ whole genome shotgun (WGS) entry which is preliminary data.</text>
</comment>
<dbReference type="NCBIfam" id="TIGR00996">
    <property type="entry name" value="Mtu_fam_mce"/>
    <property type="match status" value="1"/>
</dbReference>
<keyword evidence="2" id="KW-0812">Transmembrane</keyword>
<accession>A0A3M2MF96</accession>
<dbReference type="OrthoDB" id="5241191at2"/>
<evidence type="ECO:0000313" key="6">
    <source>
        <dbReference type="Proteomes" id="UP000282674"/>
    </source>
</evidence>
<dbReference type="EMBL" id="RFFG01000002">
    <property type="protein sequence ID" value="RMI47543.1"/>
    <property type="molecule type" value="Genomic_DNA"/>
</dbReference>
<dbReference type="RefSeq" id="WP_122192394.1">
    <property type="nucleotide sequence ID" value="NZ_JBHSKC010000016.1"/>
</dbReference>
<keyword evidence="6" id="KW-1185">Reference proteome</keyword>
<dbReference type="InterPro" id="IPR005693">
    <property type="entry name" value="Mce"/>
</dbReference>
<proteinExistence type="predicted"/>
<feature type="region of interest" description="Disordered" evidence="1">
    <location>
        <begin position="319"/>
        <end position="364"/>
    </location>
</feature>
<dbReference type="PANTHER" id="PTHR33371">
    <property type="entry name" value="INTERMEMBRANE PHOSPHOLIPID TRANSPORT SYSTEM BINDING PROTEIN MLAD-RELATED"/>
    <property type="match status" value="1"/>
</dbReference>
<dbReference type="PANTHER" id="PTHR33371:SF18">
    <property type="entry name" value="MCE-FAMILY PROTEIN MCE3C"/>
    <property type="match status" value="1"/>
</dbReference>
<feature type="transmembrane region" description="Helical" evidence="2">
    <location>
        <begin position="12"/>
        <end position="31"/>
    </location>
</feature>
<evidence type="ECO:0000313" key="5">
    <source>
        <dbReference type="EMBL" id="RMI47543.1"/>
    </source>
</evidence>
<feature type="compositionally biased region" description="Gly residues" evidence="1">
    <location>
        <begin position="327"/>
        <end position="357"/>
    </location>
</feature>
<evidence type="ECO:0000259" key="3">
    <source>
        <dbReference type="Pfam" id="PF02470"/>
    </source>
</evidence>
<dbReference type="AlphaFoldDB" id="A0A3M2MF96"/>
<dbReference type="InterPro" id="IPR024516">
    <property type="entry name" value="Mce_C"/>
</dbReference>
<keyword evidence="2" id="KW-0472">Membrane</keyword>